<reference evidence="2" key="1">
    <citation type="submission" date="2023-06" db="EMBL/GenBank/DDBJ databases">
        <title>Genome-scale phylogeny and comparative genomics of the fungal order Sordariales.</title>
        <authorList>
            <consortium name="Lawrence Berkeley National Laboratory"/>
            <person name="Hensen N."/>
            <person name="Bonometti L."/>
            <person name="Westerberg I."/>
            <person name="Brannstrom I.O."/>
            <person name="Guillou S."/>
            <person name="Cros-Aarteil S."/>
            <person name="Calhoun S."/>
            <person name="Haridas S."/>
            <person name="Kuo A."/>
            <person name="Mondo S."/>
            <person name="Pangilinan J."/>
            <person name="Riley R."/>
            <person name="Labutti K."/>
            <person name="Andreopoulos B."/>
            <person name="Lipzen A."/>
            <person name="Chen C."/>
            <person name="Yanf M."/>
            <person name="Daum C."/>
            <person name="Ng V."/>
            <person name="Clum A."/>
            <person name="Steindorff A."/>
            <person name="Ohm R."/>
            <person name="Martin F."/>
            <person name="Silar P."/>
            <person name="Natvig D."/>
            <person name="Lalanne C."/>
            <person name="Gautier V."/>
            <person name="Ament-Velasquez S.L."/>
            <person name="Kruys A."/>
            <person name="Hutchinson M.I."/>
            <person name="Powell A.J."/>
            <person name="Barry K."/>
            <person name="Miller A.N."/>
            <person name="Grigoriev I.V."/>
            <person name="Debuchy R."/>
            <person name="Gladieux P."/>
            <person name="Thoren M.H."/>
            <person name="Johannesson H."/>
        </authorList>
    </citation>
    <scope>NUCLEOTIDE SEQUENCE</scope>
    <source>
        <strain evidence="2">SMH2532-1</strain>
    </source>
</reference>
<proteinExistence type="predicted"/>
<dbReference type="AlphaFoldDB" id="A0AA39XY60"/>
<gene>
    <name evidence="2" type="ORF">B0T16DRAFT_215970</name>
</gene>
<dbReference type="InterPro" id="IPR010730">
    <property type="entry name" value="HET"/>
</dbReference>
<comment type="caution">
    <text evidence="2">The sequence shown here is derived from an EMBL/GenBank/DDBJ whole genome shotgun (WGS) entry which is preliminary data.</text>
</comment>
<feature type="domain" description="Heterokaryon incompatibility" evidence="1">
    <location>
        <begin position="2"/>
        <end position="92"/>
    </location>
</feature>
<keyword evidence="3" id="KW-1185">Reference proteome</keyword>
<evidence type="ECO:0000259" key="1">
    <source>
        <dbReference type="Pfam" id="PF06985"/>
    </source>
</evidence>
<evidence type="ECO:0000313" key="2">
    <source>
        <dbReference type="EMBL" id="KAK0641517.1"/>
    </source>
</evidence>
<dbReference type="EMBL" id="JAULSV010000006">
    <property type="protein sequence ID" value="KAK0641517.1"/>
    <property type="molecule type" value="Genomic_DNA"/>
</dbReference>
<sequence>MDSICINQSDPNERNHQVRLMQKIYGLAAHVLSHIGEETPLAQKAFDAQYIELDGQLWRRWENGGLPKDVMHGLVRVLNKSQYSQRLWIIQELVLGRQVSFVTNDLIIPLPELTGGGGQTQGVLGRILHARQRWHDVPPTAGFRRGSKLVNLLEDYRSHRCQDIRDRVYGLLGVCSETIPIDYNLSPEGLFVSIMAYAIAREPKRTNGLARIDSLKESLTAALQLPLPLSEGYYEALHRQLVRNHRRSGSGRSMRKCWWYCPEGSGVTLREKLKYEPVFWDQDYDSTAEPPDLDPAGEGESWL</sequence>
<evidence type="ECO:0000313" key="3">
    <source>
        <dbReference type="Proteomes" id="UP001174936"/>
    </source>
</evidence>
<dbReference type="PANTHER" id="PTHR24148:SF73">
    <property type="entry name" value="HET DOMAIN PROTEIN (AFU_ORTHOLOGUE AFUA_8G01020)"/>
    <property type="match status" value="1"/>
</dbReference>
<dbReference type="PANTHER" id="PTHR24148">
    <property type="entry name" value="ANKYRIN REPEAT DOMAIN-CONTAINING PROTEIN 39 HOMOLOG-RELATED"/>
    <property type="match status" value="1"/>
</dbReference>
<accession>A0AA39XY60</accession>
<name>A0AA39XY60_9PEZI</name>
<dbReference type="Pfam" id="PF06985">
    <property type="entry name" value="HET"/>
    <property type="match status" value="1"/>
</dbReference>
<dbReference type="Proteomes" id="UP001174936">
    <property type="component" value="Unassembled WGS sequence"/>
</dbReference>
<protein>
    <recommendedName>
        <fullName evidence="1">Heterokaryon incompatibility domain-containing protein</fullName>
    </recommendedName>
</protein>
<organism evidence="2 3">
    <name type="scientific">Cercophora newfieldiana</name>
    <dbReference type="NCBI Taxonomy" id="92897"/>
    <lineage>
        <taxon>Eukaryota</taxon>
        <taxon>Fungi</taxon>
        <taxon>Dikarya</taxon>
        <taxon>Ascomycota</taxon>
        <taxon>Pezizomycotina</taxon>
        <taxon>Sordariomycetes</taxon>
        <taxon>Sordariomycetidae</taxon>
        <taxon>Sordariales</taxon>
        <taxon>Lasiosphaeriaceae</taxon>
        <taxon>Cercophora</taxon>
    </lineage>
</organism>
<dbReference type="InterPro" id="IPR052895">
    <property type="entry name" value="HetReg/Transcr_Mod"/>
</dbReference>